<dbReference type="EMBL" id="BAEQ01000013">
    <property type="protein sequence ID" value="GAC27404.1"/>
    <property type="molecule type" value="Genomic_DNA"/>
</dbReference>
<accession>K6Y3N8</accession>
<proteinExistence type="predicted"/>
<comment type="caution">
    <text evidence="1">The sequence shown here is derived from an EMBL/GenBank/DDBJ whole genome shotgun (WGS) entry which is preliminary data.</text>
</comment>
<protein>
    <submittedName>
        <fullName evidence="1">Uncharacterized protein</fullName>
    </submittedName>
</protein>
<dbReference type="Proteomes" id="UP000006251">
    <property type="component" value="Unassembled WGS sequence"/>
</dbReference>
<gene>
    <name evidence="1" type="ORF">GPAL_0524</name>
</gene>
<evidence type="ECO:0000313" key="1">
    <source>
        <dbReference type="EMBL" id="GAC27404.1"/>
    </source>
</evidence>
<keyword evidence="2" id="KW-1185">Reference proteome</keyword>
<organism evidence="1 2">
    <name type="scientific">Brumicola pallidula DSM 14239 = ACAM 615</name>
    <dbReference type="NCBI Taxonomy" id="1121922"/>
    <lineage>
        <taxon>Bacteria</taxon>
        <taxon>Pseudomonadati</taxon>
        <taxon>Pseudomonadota</taxon>
        <taxon>Gammaproteobacteria</taxon>
        <taxon>Alteromonadales</taxon>
        <taxon>Alteromonadaceae</taxon>
        <taxon>Brumicola</taxon>
    </lineage>
</organism>
<dbReference type="AlphaFoldDB" id="K6Y3N8"/>
<sequence length="44" mass="4929">MIMSRQAAETSEADDGWANLGIIGQQISNQIMLLLTHRIMDLKN</sequence>
<reference evidence="2" key="1">
    <citation type="journal article" date="2014" name="Environ. Microbiol.">
        <title>Comparative genomics of the marine bacterial genus Glaciecola reveals the high degree of genomic diversity and genomic characteristic for cold adaptation.</title>
        <authorList>
            <person name="Qin Q.L."/>
            <person name="Xie B.B."/>
            <person name="Yu Y."/>
            <person name="Shu Y.L."/>
            <person name="Rong J.C."/>
            <person name="Zhang Y.J."/>
            <person name="Zhao D.L."/>
            <person name="Chen X.L."/>
            <person name="Zhang X.Y."/>
            <person name="Chen B."/>
            <person name="Zhou B.C."/>
            <person name="Zhang Y.Z."/>
        </authorList>
    </citation>
    <scope>NUCLEOTIDE SEQUENCE [LARGE SCALE GENOMIC DNA]</scope>
    <source>
        <strain evidence="2">ACAM 615</strain>
    </source>
</reference>
<name>K6Y3N8_9ALTE</name>
<evidence type="ECO:0000313" key="2">
    <source>
        <dbReference type="Proteomes" id="UP000006251"/>
    </source>
</evidence>